<evidence type="ECO:0000313" key="2">
    <source>
        <dbReference type="EMBL" id="MQM03756.1"/>
    </source>
</evidence>
<feature type="region of interest" description="Disordered" evidence="1">
    <location>
        <begin position="256"/>
        <end position="285"/>
    </location>
</feature>
<comment type="caution">
    <text evidence="2">The sequence shown here is derived from an EMBL/GenBank/DDBJ whole genome shotgun (WGS) entry which is preliminary data.</text>
</comment>
<sequence>MVTQVPKLFDLVAEKMRPDEDFVTFANRWRSIASRADVTIPESQDIIMIVDNTTSQLKSILILSEFTSFAHLYNRARVIQNQIKDSSLPPFFEGKPKGRKAPAAPTTEGVTVNESVSACSQPLRPPNKSSNRPSNLHQFPSHPSKPYSVIPPPSDYTRLGPKRSHYTPLPEILEDVFFALMSCDTIRLPPQRESVNPRTDTSKYCPYHRTHGHELHNCFTFRYWVYDMNDQDRINWEDLKVAIAKSRYTKRDLGIVQNPLPNHQSNNPSSSKSQENVHTMTHSEPRVMRREQRWGVEGFEEWYSCPSVEFEEPSTTIDDILEERPLVLIRPAHQEVYPSVPTPLAYESSTHGTRPLQLILPRSHEDVHVTHRNQIVPPLPRPSQDEEDNGPPPHAGTEYDILQHLDKTPARVSILELIRRSPSHQSTLLQFLQKIMVNDGLPPSRVTNAILSLNQGPSISFPDKDLVAPECRSLPLCLTITLNEVSVDSTLINTGASINMSHLFIPDKGKKPIMSIFDLPSPLDLSQPPIVDEEFEHVPCPQGKGWEVMAKIGYIHGRGLGRNEWFKNHTM</sequence>
<keyword evidence="3" id="KW-1185">Reference proteome</keyword>
<evidence type="ECO:0008006" key="4">
    <source>
        <dbReference type="Google" id="ProtNLM"/>
    </source>
</evidence>
<evidence type="ECO:0000256" key="1">
    <source>
        <dbReference type="SAM" id="MobiDB-lite"/>
    </source>
</evidence>
<accession>A0A843W741</accession>
<dbReference type="PANTHER" id="PTHR32108:SF9">
    <property type="entry name" value="REVERSE TRANSCRIPTASE RNASE H-LIKE DOMAIN-CONTAINING PROTEIN"/>
    <property type="match status" value="1"/>
</dbReference>
<reference evidence="2" key="1">
    <citation type="submission" date="2017-07" db="EMBL/GenBank/DDBJ databases">
        <title>Taro Niue Genome Assembly and Annotation.</title>
        <authorList>
            <person name="Atibalentja N."/>
            <person name="Keating K."/>
            <person name="Fields C.J."/>
        </authorList>
    </citation>
    <scope>NUCLEOTIDE SEQUENCE</scope>
    <source>
        <strain evidence="2">Niue_2</strain>
        <tissue evidence="2">Leaf</tissue>
    </source>
</reference>
<feature type="compositionally biased region" description="Polar residues" evidence="1">
    <location>
        <begin position="108"/>
        <end position="120"/>
    </location>
</feature>
<feature type="compositionally biased region" description="Polar residues" evidence="1">
    <location>
        <begin position="259"/>
        <end position="280"/>
    </location>
</feature>
<feature type="region of interest" description="Disordered" evidence="1">
    <location>
        <begin position="91"/>
        <end position="162"/>
    </location>
</feature>
<dbReference type="OrthoDB" id="1418540at2759"/>
<dbReference type="EMBL" id="NMUH01003091">
    <property type="protein sequence ID" value="MQM03756.1"/>
    <property type="molecule type" value="Genomic_DNA"/>
</dbReference>
<protein>
    <recommendedName>
        <fullName evidence="4">G-patch domain-containing protein</fullName>
    </recommendedName>
</protein>
<dbReference type="Proteomes" id="UP000652761">
    <property type="component" value="Unassembled WGS sequence"/>
</dbReference>
<evidence type="ECO:0000313" key="3">
    <source>
        <dbReference type="Proteomes" id="UP000652761"/>
    </source>
</evidence>
<name>A0A843W741_COLES</name>
<organism evidence="2 3">
    <name type="scientific">Colocasia esculenta</name>
    <name type="common">Wild taro</name>
    <name type="synonym">Arum esculentum</name>
    <dbReference type="NCBI Taxonomy" id="4460"/>
    <lineage>
        <taxon>Eukaryota</taxon>
        <taxon>Viridiplantae</taxon>
        <taxon>Streptophyta</taxon>
        <taxon>Embryophyta</taxon>
        <taxon>Tracheophyta</taxon>
        <taxon>Spermatophyta</taxon>
        <taxon>Magnoliopsida</taxon>
        <taxon>Liliopsida</taxon>
        <taxon>Araceae</taxon>
        <taxon>Aroideae</taxon>
        <taxon>Colocasieae</taxon>
        <taxon>Colocasia</taxon>
    </lineage>
</organism>
<dbReference type="PANTHER" id="PTHR32108">
    <property type="entry name" value="DNA-DIRECTED RNA POLYMERASE SUBUNIT ALPHA"/>
    <property type="match status" value="1"/>
</dbReference>
<gene>
    <name evidence="2" type="ORF">Taro_036542</name>
</gene>
<dbReference type="AlphaFoldDB" id="A0A843W741"/>
<proteinExistence type="predicted"/>
<feature type="region of interest" description="Disordered" evidence="1">
    <location>
        <begin position="374"/>
        <end position="398"/>
    </location>
</feature>
<feature type="compositionally biased region" description="Polar residues" evidence="1">
    <location>
        <begin position="127"/>
        <end position="138"/>
    </location>
</feature>